<dbReference type="Proteomes" id="UP001152622">
    <property type="component" value="Chromosome 6"/>
</dbReference>
<reference evidence="1" key="1">
    <citation type="journal article" date="2023" name="Science">
        <title>Genome structures resolve the early diversification of teleost fishes.</title>
        <authorList>
            <person name="Parey E."/>
            <person name="Louis A."/>
            <person name="Montfort J."/>
            <person name="Bouchez O."/>
            <person name="Roques C."/>
            <person name="Iampietro C."/>
            <person name="Lluch J."/>
            <person name="Castinel A."/>
            <person name="Donnadieu C."/>
            <person name="Desvignes T."/>
            <person name="Floi Bucao C."/>
            <person name="Jouanno E."/>
            <person name="Wen M."/>
            <person name="Mejri S."/>
            <person name="Dirks R."/>
            <person name="Jansen H."/>
            <person name="Henkel C."/>
            <person name="Chen W.J."/>
            <person name="Zahm M."/>
            <person name="Cabau C."/>
            <person name="Klopp C."/>
            <person name="Thompson A.W."/>
            <person name="Robinson-Rechavi M."/>
            <person name="Braasch I."/>
            <person name="Lecointre G."/>
            <person name="Bobe J."/>
            <person name="Postlethwait J.H."/>
            <person name="Berthelot C."/>
            <person name="Roest Crollius H."/>
            <person name="Guiguen Y."/>
        </authorList>
    </citation>
    <scope>NUCLEOTIDE SEQUENCE</scope>
    <source>
        <strain evidence="1">WJC10195</strain>
    </source>
</reference>
<accession>A0A9Q1FCR4</accession>
<protein>
    <submittedName>
        <fullName evidence="1">Uncharacterized protein</fullName>
    </submittedName>
</protein>
<gene>
    <name evidence="1" type="ORF">SKAU_G00185850</name>
</gene>
<organism evidence="1 2">
    <name type="scientific">Synaphobranchus kaupii</name>
    <name type="common">Kaup's arrowtooth eel</name>
    <dbReference type="NCBI Taxonomy" id="118154"/>
    <lineage>
        <taxon>Eukaryota</taxon>
        <taxon>Metazoa</taxon>
        <taxon>Chordata</taxon>
        <taxon>Craniata</taxon>
        <taxon>Vertebrata</taxon>
        <taxon>Euteleostomi</taxon>
        <taxon>Actinopterygii</taxon>
        <taxon>Neopterygii</taxon>
        <taxon>Teleostei</taxon>
        <taxon>Anguilliformes</taxon>
        <taxon>Synaphobranchidae</taxon>
        <taxon>Synaphobranchus</taxon>
    </lineage>
</organism>
<evidence type="ECO:0000313" key="1">
    <source>
        <dbReference type="EMBL" id="KAJ8355791.1"/>
    </source>
</evidence>
<dbReference type="AlphaFoldDB" id="A0A9Q1FCR4"/>
<evidence type="ECO:0000313" key="2">
    <source>
        <dbReference type="Proteomes" id="UP001152622"/>
    </source>
</evidence>
<dbReference type="EMBL" id="JAINUF010000006">
    <property type="protein sequence ID" value="KAJ8355791.1"/>
    <property type="molecule type" value="Genomic_DNA"/>
</dbReference>
<proteinExistence type="predicted"/>
<comment type="caution">
    <text evidence="1">The sequence shown here is derived from an EMBL/GenBank/DDBJ whole genome shotgun (WGS) entry which is preliminary data.</text>
</comment>
<sequence>MRGNKAGSDTRSDEHRADVGLVKWCRYCQACRHSQLETSETICGISGASAFRANVHGDKRRAPKAVALRPPNPSQKPEAVRAAVAEGSDSLARLYRGDLQRSRCNLIEGGDAVRGLKRLRNNARPAPSLI</sequence>
<keyword evidence="2" id="KW-1185">Reference proteome</keyword>
<name>A0A9Q1FCR4_SYNKA</name>